<evidence type="ECO:0000313" key="5">
    <source>
        <dbReference type="EMBL" id="GAA1494379.1"/>
    </source>
</evidence>
<dbReference type="PROSITE" id="PS51186">
    <property type="entry name" value="GNAT"/>
    <property type="match status" value="1"/>
</dbReference>
<dbReference type="InterPro" id="IPR000182">
    <property type="entry name" value="GNAT_dom"/>
</dbReference>
<dbReference type="PANTHER" id="PTHR43877">
    <property type="entry name" value="AMINOALKYLPHOSPHONATE N-ACETYLTRANSFERASE-RELATED-RELATED"/>
    <property type="match status" value="1"/>
</dbReference>
<gene>
    <name evidence="5" type="ORF">GCM10009627_27250</name>
</gene>
<keyword evidence="2" id="KW-0012">Acyltransferase</keyword>
<feature type="domain" description="N-acetyltransferase" evidence="4">
    <location>
        <begin position="4"/>
        <end position="168"/>
    </location>
</feature>
<dbReference type="InterPro" id="IPR050832">
    <property type="entry name" value="Bact_Acetyltransf"/>
</dbReference>
<evidence type="ECO:0000256" key="2">
    <source>
        <dbReference type="ARBA" id="ARBA00023315"/>
    </source>
</evidence>
<feature type="region of interest" description="Disordered" evidence="3">
    <location>
        <begin position="34"/>
        <end position="60"/>
    </location>
</feature>
<feature type="compositionally biased region" description="Basic and acidic residues" evidence="3">
    <location>
        <begin position="34"/>
        <end position="49"/>
    </location>
</feature>
<dbReference type="Proteomes" id="UP001501742">
    <property type="component" value="Unassembled WGS sequence"/>
</dbReference>
<dbReference type="CDD" id="cd04301">
    <property type="entry name" value="NAT_SF"/>
    <property type="match status" value="1"/>
</dbReference>
<protein>
    <submittedName>
        <fullName evidence="5">GNAT family N-acetyltransferase</fullName>
    </submittedName>
</protein>
<keyword evidence="1" id="KW-0808">Transferase</keyword>
<dbReference type="EMBL" id="BAAAJX010000016">
    <property type="protein sequence ID" value="GAA1494379.1"/>
    <property type="molecule type" value="Genomic_DNA"/>
</dbReference>
<organism evidence="5 6">
    <name type="scientific">Curtobacterium herbarum</name>
    <dbReference type="NCBI Taxonomy" id="150122"/>
    <lineage>
        <taxon>Bacteria</taxon>
        <taxon>Bacillati</taxon>
        <taxon>Actinomycetota</taxon>
        <taxon>Actinomycetes</taxon>
        <taxon>Micrococcales</taxon>
        <taxon>Microbacteriaceae</taxon>
        <taxon>Curtobacterium</taxon>
    </lineage>
</organism>
<dbReference type="Pfam" id="PF00583">
    <property type="entry name" value="Acetyltransf_1"/>
    <property type="match status" value="1"/>
</dbReference>
<evidence type="ECO:0000256" key="3">
    <source>
        <dbReference type="SAM" id="MobiDB-lite"/>
    </source>
</evidence>
<dbReference type="RefSeq" id="WP_204607007.1">
    <property type="nucleotide sequence ID" value="NZ_BAAAJX010000016.1"/>
</dbReference>
<dbReference type="SUPFAM" id="SSF55729">
    <property type="entry name" value="Acyl-CoA N-acyltransferases (Nat)"/>
    <property type="match status" value="1"/>
</dbReference>
<keyword evidence="6" id="KW-1185">Reference proteome</keyword>
<evidence type="ECO:0000256" key="1">
    <source>
        <dbReference type="ARBA" id="ARBA00022679"/>
    </source>
</evidence>
<sequence length="173" mass="18947">MDELTIRTTTEDDWQEVRALRLAMLADTPIAYGEHRADAEQHDEAEWRSRGRRGQTPGSTSLVAIDASGEWVGMMNGYVPDAATGPLLVGVYVAPGHRGRDAGVADALLDAVERWAAGHGTTLRLHVHEDNARALAFYERRGFVRTGHTEPYALDPTRAEIEMVEQLDGATPA</sequence>
<name>A0ABN1ZFI5_9MICO</name>
<dbReference type="Gene3D" id="3.40.630.30">
    <property type="match status" value="1"/>
</dbReference>
<evidence type="ECO:0000259" key="4">
    <source>
        <dbReference type="PROSITE" id="PS51186"/>
    </source>
</evidence>
<comment type="caution">
    <text evidence="5">The sequence shown here is derived from an EMBL/GenBank/DDBJ whole genome shotgun (WGS) entry which is preliminary data.</text>
</comment>
<reference evidence="5 6" key="1">
    <citation type="journal article" date="2019" name="Int. J. Syst. Evol. Microbiol.">
        <title>The Global Catalogue of Microorganisms (GCM) 10K type strain sequencing project: providing services to taxonomists for standard genome sequencing and annotation.</title>
        <authorList>
            <consortium name="The Broad Institute Genomics Platform"/>
            <consortium name="The Broad Institute Genome Sequencing Center for Infectious Disease"/>
            <person name="Wu L."/>
            <person name="Ma J."/>
        </authorList>
    </citation>
    <scope>NUCLEOTIDE SEQUENCE [LARGE SCALE GENOMIC DNA]</scope>
    <source>
        <strain evidence="5 6">JCM 12140</strain>
    </source>
</reference>
<dbReference type="PANTHER" id="PTHR43877:SF2">
    <property type="entry name" value="AMINOALKYLPHOSPHONATE N-ACETYLTRANSFERASE-RELATED"/>
    <property type="match status" value="1"/>
</dbReference>
<evidence type="ECO:0000313" key="6">
    <source>
        <dbReference type="Proteomes" id="UP001501742"/>
    </source>
</evidence>
<dbReference type="InterPro" id="IPR016181">
    <property type="entry name" value="Acyl_CoA_acyltransferase"/>
</dbReference>
<accession>A0ABN1ZFI5</accession>
<proteinExistence type="predicted"/>